<sequence length="58" mass="6972">MIRSVNKGPLRLDEKYINHYLKYNSTNRFPFLKKMYENKQVYIFLTLSAFGIVQRGIN</sequence>
<organism evidence="1 2">
    <name type="scientific">Lederbergia lenta</name>
    <name type="common">Bacillus lentus</name>
    <dbReference type="NCBI Taxonomy" id="1467"/>
    <lineage>
        <taxon>Bacteria</taxon>
        <taxon>Bacillati</taxon>
        <taxon>Bacillota</taxon>
        <taxon>Bacilli</taxon>
        <taxon>Bacillales</taxon>
        <taxon>Bacillaceae</taxon>
        <taxon>Lederbergia</taxon>
    </lineage>
</organism>
<name>A0A2X4WIC7_LEDLE</name>
<protein>
    <submittedName>
        <fullName evidence="1">Uncharacterized protein</fullName>
    </submittedName>
</protein>
<evidence type="ECO:0000313" key="2">
    <source>
        <dbReference type="Proteomes" id="UP000249134"/>
    </source>
</evidence>
<dbReference type="STRING" id="1348624.GCA_001591545_03225"/>
<dbReference type="KEGG" id="blen:NCTC4824_03706"/>
<proteinExistence type="predicted"/>
<evidence type="ECO:0000313" key="1">
    <source>
        <dbReference type="EMBL" id="SQI62619.1"/>
    </source>
</evidence>
<accession>A0A2X4WIC7</accession>
<dbReference type="EMBL" id="LS483476">
    <property type="protein sequence ID" value="SQI62619.1"/>
    <property type="molecule type" value="Genomic_DNA"/>
</dbReference>
<dbReference type="AlphaFoldDB" id="A0A2X4WIC7"/>
<dbReference type="Proteomes" id="UP000249134">
    <property type="component" value="Chromosome 1"/>
</dbReference>
<gene>
    <name evidence="1" type="ORF">NCTC4824_03706</name>
</gene>
<reference evidence="1 2" key="1">
    <citation type="submission" date="2018-06" db="EMBL/GenBank/DDBJ databases">
        <authorList>
            <consortium name="Pathogen Informatics"/>
            <person name="Doyle S."/>
        </authorList>
    </citation>
    <scope>NUCLEOTIDE SEQUENCE [LARGE SCALE GENOMIC DNA]</scope>
    <source>
        <strain evidence="1 2">NCTC4824</strain>
    </source>
</reference>
<keyword evidence="2" id="KW-1185">Reference proteome</keyword>